<feature type="region of interest" description="Disordered" evidence="7">
    <location>
        <begin position="14"/>
        <end position="40"/>
    </location>
</feature>
<keyword evidence="3" id="KW-0677">Repeat</keyword>
<protein>
    <submittedName>
        <fullName evidence="8">Uncharacterized protein</fullName>
    </submittedName>
</protein>
<keyword evidence="4" id="KW-0863">Zinc-finger</keyword>
<dbReference type="PROSITE" id="PS00678">
    <property type="entry name" value="WD_REPEATS_1"/>
    <property type="match status" value="1"/>
</dbReference>
<dbReference type="SUPFAM" id="SSF50978">
    <property type="entry name" value="WD40 repeat-like"/>
    <property type="match status" value="1"/>
</dbReference>
<evidence type="ECO:0000313" key="9">
    <source>
        <dbReference type="Proteomes" id="UP000256328"/>
    </source>
</evidence>
<dbReference type="GO" id="GO:0061700">
    <property type="term" value="C:GATOR2 complex"/>
    <property type="evidence" value="ECO:0007669"/>
    <property type="project" value="TreeGrafter"/>
</dbReference>
<proteinExistence type="predicted"/>
<feature type="compositionally biased region" description="Basic and acidic residues" evidence="7">
    <location>
        <begin position="605"/>
        <end position="627"/>
    </location>
</feature>
<feature type="region of interest" description="Disordered" evidence="7">
    <location>
        <begin position="745"/>
        <end position="767"/>
    </location>
</feature>
<evidence type="ECO:0000256" key="6">
    <source>
        <dbReference type="PROSITE-ProRule" id="PRU00221"/>
    </source>
</evidence>
<accession>A0A3D8RPR7</accession>
<dbReference type="Proteomes" id="UP000256328">
    <property type="component" value="Unassembled WGS sequence"/>
</dbReference>
<feature type="repeat" description="WD" evidence="6">
    <location>
        <begin position="147"/>
        <end position="183"/>
    </location>
</feature>
<evidence type="ECO:0000256" key="2">
    <source>
        <dbReference type="ARBA" id="ARBA00022723"/>
    </source>
</evidence>
<dbReference type="InterPro" id="IPR015943">
    <property type="entry name" value="WD40/YVTN_repeat-like_dom_sf"/>
</dbReference>
<feature type="region of interest" description="Disordered" evidence="7">
    <location>
        <begin position="1113"/>
        <end position="1152"/>
    </location>
</feature>
<dbReference type="GO" id="GO:1904263">
    <property type="term" value="P:positive regulation of TORC1 signaling"/>
    <property type="evidence" value="ECO:0007669"/>
    <property type="project" value="TreeGrafter"/>
</dbReference>
<feature type="compositionally biased region" description="Polar residues" evidence="7">
    <location>
        <begin position="715"/>
        <end position="724"/>
    </location>
</feature>
<keyword evidence="1 6" id="KW-0853">WD repeat</keyword>
<dbReference type="PROSITE" id="PS50294">
    <property type="entry name" value="WD_REPEATS_REGION"/>
    <property type="match status" value="1"/>
</dbReference>
<dbReference type="Gene3D" id="2.130.10.10">
    <property type="entry name" value="YVTN repeat-like/Quinoprotein amine dehydrogenase"/>
    <property type="match status" value="2"/>
</dbReference>
<feature type="region of interest" description="Disordered" evidence="7">
    <location>
        <begin position="413"/>
        <end position="448"/>
    </location>
</feature>
<keyword evidence="9" id="KW-1185">Reference proteome</keyword>
<dbReference type="PROSITE" id="PS50082">
    <property type="entry name" value="WD_REPEATS_2"/>
    <property type="match status" value="2"/>
</dbReference>
<evidence type="ECO:0000256" key="5">
    <source>
        <dbReference type="ARBA" id="ARBA00022833"/>
    </source>
</evidence>
<feature type="region of interest" description="Disordered" evidence="7">
    <location>
        <begin position="599"/>
        <end position="636"/>
    </location>
</feature>
<evidence type="ECO:0000256" key="7">
    <source>
        <dbReference type="SAM" id="MobiDB-lite"/>
    </source>
</evidence>
<name>A0A3D8RPR7_9HELO</name>
<keyword evidence="2" id="KW-0479">Metal-binding</keyword>
<dbReference type="EMBL" id="PDLN01000009">
    <property type="protein sequence ID" value="RDW76053.1"/>
    <property type="molecule type" value="Genomic_DNA"/>
</dbReference>
<gene>
    <name evidence="8" type="ORF">BP5796_06874</name>
</gene>
<feature type="compositionally biased region" description="Basic and acidic residues" evidence="7">
    <location>
        <begin position="1113"/>
        <end position="1130"/>
    </location>
</feature>
<dbReference type="PANTHER" id="PTHR46200">
    <property type="entry name" value="GATOR COMPLEX PROTEIN WDR24"/>
    <property type="match status" value="1"/>
</dbReference>
<feature type="compositionally biased region" description="Polar residues" evidence="7">
    <location>
        <begin position="835"/>
        <end position="857"/>
    </location>
</feature>
<dbReference type="GO" id="GO:0005829">
    <property type="term" value="C:cytosol"/>
    <property type="evidence" value="ECO:0007669"/>
    <property type="project" value="TreeGrafter"/>
</dbReference>
<feature type="region of interest" description="Disordered" evidence="7">
    <location>
        <begin position="823"/>
        <end position="868"/>
    </location>
</feature>
<feature type="repeat" description="WD" evidence="6">
    <location>
        <begin position="243"/>
        <end position="284"/>
    </location>
</feature>
<organism evidence="8 9">
    <name type="scientific">Coleophoma crateriformis</name>
    <dbReference type="NCBI Taxonomy" id="565419"/>
    <lineage>
        <taxon>Eukaryota</taxon>
        <taxon>Fungi</taxon>
        <taxon>Dikarya</taxon>
        <taxon>Ascomycota</taxon>
        <taxon>Pezizomycotina</taxon>
        <taxon>Leotiomycetes</taxon>
        <taxon>Helotiales</taxon>
        <taxon>Dermateaceae</taxon>
        <taxon>Coleophoma</taxon>
    </lineage>
</organism>
<dbReference type="GO" id="GO:0016239">
    <property type="term" value="P:positive regulation of macroautophagy"/>
    <property type="evidence" value="ECO:0007669"/>
    <property type="project" value="TreeGrafter"/>
</dbReference>
<comment type="caution">
    <text evidence="8">The sequence shown here is derived from an EMBL/GenBank/DDBJ whole genome shotgun (WGS) entry which is preliminary data.</text>
</comment>
<feature type="region of interest" description="Disordered" evidence="7">
    <location>
        <begin position="462"/>
        <end position="489"/>
    </location>
</feature>
<evidence type="ECO:0000256" key="4">
    <source>
        <dbReference type="ARBA" id="ARBA00022771"/>
    </source>
</evidence>
<evidence type="ECO:0000313" key="8">
    <source>
        <dbReference type="EMBL" id="RDW76053.1"/>
    </source>
</evidence>
<feature type="region of interest" description="Disordered" evidence="7">
    <location>
        <begin position="667"/>
        <end position="733"/>
    </location>
</feature>
<dbReference type="GO" id="GO:0008270">
    <property type="term" value="F:zinc ion binding"/>
    <property type="evidence" value="ECO:0007669"/>
    <property type="project" value="UniProtKB-KW"/>
</dbReference>
<dbReference type="OrthoDB" id="60955at2759"/>
<dbReference type="GO" id="GO:0005774">
    <property type="term" value="C:vacuolar membrane"/>
    <property type="evidence" value="ECO:0007669"/>
    <property type="project" value="TreeGrafter"/>
</dbReference>
<feature type="compositionally biased region" description="Polar residues" evidence="7">
    <location>
        <begin position="429"/>
        <end position="444"/>
    </location>
</feature>
<dbReference type="InterPro" id="IPR036322">
    <property type="entry name" value="WD40_repeat_dom_sf"/>
</dbReference>
<dbReference type="SMART" id="SM00320">
    <property type="entry name" value="WD40"/>
    <property type="match status" value="4"/>
</dbReference>
<sequence length="1188" mass="131261">MNKGNTIMRKLLRQPANVNGHADSSINDSPQLRPSASQNTVYSAGSPITCLDRSPDGSHAVFAGPKVFKTLKIDGSTISEDIDLRALITDYAANHDTSAATSDRLTIKSVAWSHGSEDSKILTACANGRVTLYDLNKLGEGLEVARIHEHTRQVHKLAINPFRAHVLLSASQDGTVKSFDIRNRIQGRSGLVLKTWQNFKCNADAVRDVKWSPIDSMEFACSTDAGVIQKWDLRKGTAPVLKIPAHTKACFSIAWHPHGEHLISGGLDQKCYVWDFSKKGERNQKYKYSFDTPAPVSTVSWRPACWSATAQGRRAAQVTVSYDDTNSNKTPNPSVHIWDLARPGIPFKEIDQWDTAPTGLLWSTRDLLWSVDRDGHFTQTDVAFVPKVIDRRTLSDLSFSSNGDLLMVLEERQTPRRPRPTISPADVPSSFSISPNGPQLSVSRSDSEDDVIGGFLGPKVRKSFGRHGARPSHASTSTPNSSMNGNTGKTENKVMSLDEAVMVTGPYKPQQVMAIGQAPSTAKRSLYEYLTNRYLSRLEKSQSTPYSVQTPEILLASTTEYFARTAEHVGHYRLAQTWRILGYTIGLLLTRRAEYHRQSRLAPQKPERQQENKKVKVVKDKGEETPRKLPRSLSPLESPIYPAGRSIIAEETESTSNVATPLVRPVRDTFSRETSEATTTPLASEENFENDVLKLPPPSFANSPSPIPVPGAIQSPRTSPSEEPSNVEGYDFYGIDSISPAENLTAVPQRKQPLRLDYPEPSAASRRMQVGRHDSGESFAMFSTSGDSQPHFMSSSESDFARSIEKENGKSLREAVSTWENSFTSSSAGHRPSVDSLNDPQYSSFDGHNASASSNGLTHALPQKRPSPPTLIVQQASFREALDDTKADGDASDAQDDLNHLSDDPNIIESDYYSWPNDPKFVDLPIDPTVLVQRTIQFETQTGVLNASAIMLLLGPLLPPKTLDAVQSAAILRQYHQRLQNFQLFTEATLLRNLCVPAYPTVWEDCQKDINVGYFCTDCQKPLENDPLIPGSMWRCPRCRGSIDGCAVCRHREPEESLTSGEKSILLWWSCPGCGHGGHLTCMQAWHDAPSDGCCPLEGCLHPCLPGPWREQREAEKRSQQAKEMDRLVRENSAVRGKPRSVSVRRDAREVNQSKAVEGVRVALALSQGSGGMERRRSVKVVAPGEKH</sequence>
<dbReference type="InterPro" id="IPR037590">
    <property type="entry name" value="WDR24"/>
</dbReference>
<feature type="compositionally biased region" description="Polar residues" evidence="7">
    <location>
        <begin position="473"/>
        <end position="489"/>
    </location>
</feature>
<dbReference type="Pfam" id="PF00400">
    <property type="entry name" value="WD40"/>
    <property type="match status" value="2"/>
</dbReference>
<reference evidence="8 9" key="1">
    <citation type="journal article" date="2018" name="IMA Fungus">
        <title>IMA Genome-F 9: Draft genome sequence of Annulohypoxylon stygium, Aspergillus mulundensis, Berkeleyomyces basicola (syn. Thielaviopsis basicola), Ceratocystis smalleyi, two Cercospora beticola strains, Coleophoma cylindrospora, Fusarium fracticaudum, Phialophora cf. hyalina, and Morchella septimelata.</title>
        <authorList>
            <person name="Wingfield B.D."/>
            <person name="Bills G.F."/>
            <person name="Dong Y."/>
            <person name="Huang W."/>
            <person name="Nel W.J."/>
            <person name="Swalarsk-Parry B.S."/>
            <person name="Vaghefi N."/>
            <person name="Wilken P.M."/>
            <person name="An Z."/>
            <person name="de Beer Z.W."/>
            <person name="De Vos L."/>
            <person name="Chen L."/>
            <person name="Duong T.A."/>
            <person name="Gao Y."/>
            <person name="Hammerbacher A."/>
            <person name="Kikkert J.R."/>
            <person name="Li Y."/>
            <person name="Li H."/>
            <person name="Li K."/>
            <person name="Li Q."/>
            <person name="Liu X."/>
            <person name="Ma X."/>
            <person name="Naidoo K."/>
            <person name="Pethybridge S.J."/>
            <person name="Sun J."/>
            <person name="Steenkamp E.T."/>
            <person name="van der Nest M.A."/>
            <person name="van Wyk S."/>
            <person name="Wingfield M.J."/>
            <person name="Xiong C."/>
            <person name="Yue Q."/>
            <person name="Zhang X."/>
        </authorList>
    </citation>
    <scope>NUCLEOTIDE SEQUENCE [LARGE SCALE GENOMIC DNA]</scope>
    <source>
        <strain evidence="8 9">BP5796</strain>
    </source>
</reference>
<dbReference type="InterPro" id="IPR001680">
    <property type="entry name" value="WD40_rpt"/>
</dbReference>
<dbReference type="PANTHER" id="PTHR46200:SF1">
    <property type="entry name" value="GATOR COMPLEX PROTEIN WDR24"/>
    <property type="match status" value="1"/>
</dbReference>
<feature type="compositionally biased region" description="Polar residues" evidence="7">
    <location>
        <begin position="22"/>
        <end position="40"/>
    </location>
</feature>
<evidence type="ECO:0000256" key="1">
    <source>
        <dbReference type="ARBA" id="ARBA00022574"/>
    </source>
</evidence>
<keyword evidence="5" id="KW-0862">Zinc</keyword>
<feature type="region of interest" description="Disordered" evidence="7">
    <location>
        <begin position="883"/>
        <end position="905"/>
    </location>
</feature>
<feature type="region of interest" description="Disordered" evidence="7">
    <location>
        <begin position="1168"/>
        <end position="1188"/>
    </location>
</feature>
<dbReference type="AlphaFoldDB" id="A0A3D8RPR7"/>
<evidence type="ECO:0000256" key="3">
    <source>
        <dbReference type="ARBA" id="ARBA00022737"/>
    </source>
</evidence>
<feature type="compositionally biased region" description="Pro residues" evidence="7">
    <location>
        <begin position="695"/>
        <end position="709"/>
    </location>
</feature>
<dbReference type="InterPro" id="IPR019775">
    <property type="entry name" value="WD40_repeat_CS"/>
</dbReference>